<proteinExistence type="predicted"/>
<dbReference type="InterPro" id="IPR029016">
    <property type="entry name" value="GAF-like_dom_sf"/>
</dbReference>
<evidence type="ECO:0000313" key="1">
    <source>
        <dbReference type="EMBL" id="JAG61618.1"/>
    </source>
</evidence>
<reference evidence="1" key="1">
    <citation type="submission" date="2014-09" db="EMBL/GenBank/DDBJ databases">
        <authorList>
            <person name="Magalhaes I.L.F."/>
            <person name="Oliveira U."/>
            <person name="Santos F.R."/>
            <person name="Vidigal T.H.D.A."/>
            <person name="Brescovit A.D."/>
            <person name="Santos A.J."/>
        </authorList>
    </citation>
    <scope>NUCLEOTIDE SEQUENCE</scope>
</reference>
<name>A0A0K8T7V7_LYGHE</name>
<dbReference type="SUPFAM" id="SSF55781">
    <property type="entry name" value="GAF domain-like"/>
    <property type="match status" value="1"/>
</dbReference>
<protein>
    <recommendedName>
        <fullName evidence="2">GAF domain-containing protein</fullName>
    </recommendedName>
</protein>
<evidence type="ECO:0008006" key="2">
    <source>
        <dbReference type="Google" id="ProtNLM"/>
    </source>
</evidence>
<dbReference type="AlphaFoldDB" id="A0A0K8T7V7"/>
<dbReference type="EMBL" id="GBRD01004203">
    <property type="protein sequence ID" value="JAG61618.1"/>
    <property type="molecule type" value="Transcribed_RNA"/>
</dbReference>
<dbReference type="Gene3D" id="3.30.450.40">
    <property type="match status" value="1"/>
</dbReference>
<accession>A0A0K8T7V7</accession>
<sequence>MIAEEMRERHEKLKTIMSEIDIVADEIGDDQLLVTGIKTAMERIFQCEKSAIFLREDKFLVSNSQDYGRPLDMENELLLKDVKIPLGVGLTGLVGTMGQVMFSNNPGKEEMYCNVPAFQSRYRS</sequence>
<organism evidence="1">
    <name type="scientific">Lygus hesperus</name>
    <name type="common">Western plant bug</name>
    <dbReference type="NCBI Taxonomy" id="30085"/>
    <lineage>
        <taxon>Eukaryota</taxon>
        <taxon>Metazoa</taxon>
        <taxon>Ecdysozoa</taxon>
        <taxon>Arthropoda</taxon>
        <taxon>Hexapoda</taxon>
        <taxon>Insecta</taxon>
        <taxon>Pterygota</taxon>
        <taxon>Neoptera</taxon>
        <taxon>Paraneoptera</taxon>
        <taxon>Hemiptera</taxon>
        <taxon>Heteroptera</taxon>
        <taxon>Panheteroptera</taxon>
        <taxon>Cimicomorpha</taxon>
        <taxon>Miridae</taxon>
        <taxon>Mirini</taxon>
        <taxon>Lygus</taxon>
    </lineage>
</organism>